<evidence type="ECO:0000256" key="1">
    <source>
        <dbReference type="SAM" id="MobiDB-lite"/>
    </source>
</evidence>
<organism evidence="2 3">
    <name type="scientific">Gossypium barbadense</name>
    <name type="common">Sea Island cotton</name>
    <name type="synonym">Hibiscus barbadensis</name>
    <dbReference type="NCBI Taxonomy" id="3634"/>
    <lineage>
        <taxon>Eukaryota</taxon>
        <taxon>Viridiplantae</taxon>
        <taxon>Streptophyta</taxon>
        <taxon>Embryophyta</taxon>
        <taxon>Tracheophyta</taxon>
        <taxon>Spermatophyta</taxon>
        <taxon>Magnoliopsida</taxon>
        <taxon>eudicotyledons</taxon>
        <taxon>Gunneridae</taxon>
        <taxon>Pentapetalae</taxon>
        <taxon>rosids</taxon>
        <taxon>malvids</taxon>
        <taxon>Malvales</taxon>
        <taxon>Malvaceae</taxon>
        <taxon>Malvoideae</taxon>
        <taxon>Gossypium</taxon>
    </lineage>
</organism>
<evidence type="ECO:0000313" key="2">
    <source>
        <dbReference type="EMBL" id="PPR83412.1"/>
    </source>
</evidence>
<reference evidence="2 3" key="1">
    <citation type="submission" date="2015-01" db="EMBL/GenBank/DDBJ databases">
        <title>Genome of allotetraploid Gossypium barbadense reveals genomic plasticity and fiber elongation in cotton evolution.</title>
        <authorList>
            <person name="Chen X."/>
            <person name="Liu X."/>
            <person name="Zhao B."/>
            <person name="Zheng H."/>
            <person name="Hu Y."/>
            <person name="Lu G."/>
            <person name="Yang C."/>
            <person name="Chen J."/>
            <person name="Shan C."/>
            <person name="Zhang L."/>
            <person name="Zhou Y."/>
            <person name="Wang L."/>
            <person name="Guo W."/>
            <person name="Bai Y."/>
            <person name="Ruan J."/>
            <person name="Shangguan X."/>
            <person name="Mao Y."/>
            <person name="Jiang J."/>
            <person name="Zhu Y."/>
            <person name="Lei J."/>
            <person name="Kang H."/>
            <person name="Chen S."/>
            <person name="He X."/>
            <person name="Wang R."/>
            <person name="Wang Y."/>
            <person name="Chen J."/>
            <person name="Wang L."/>
            <person name="Yu S."/>
            <person name="Wang B."/>
            <person name="Wei J."/>
            <person name="Song S."/>
            <person name="Lu X."/>
            <person name="Gao Z."/>
            <person name="Gu W."/>
            <person name="Deng X."/>
            <person name="Ma D."/>
            <person name="Wang S."/>
            <person name="Liang W."/>
            <person name="Fang L."/>
            <person name="Cai C."/>
            <person name="Zhu X."/>
            <person name="Zhou B."/>
            <person name="Zhang Y."/>
            <person name="Chen Z."/>
            <person name="Xu S."/>
            <person name="Zhu R."/>
            <person name="Wang S."/>
            <person name="Zhang T."/>
            <person name="Zhao G."/>
        </authorList>
    </citation>
    <scope>NUCLEOTIDE SEQUENCE [LARGE SCALE GENOMIC DNA]</scope>
    <source>
        <strain evidence="3">cv. Xinhai21</strain>
        <tissue evidence="2">Leaf</tissue>
    </source>
</reference>
<gene>
    <name evidence="2" type="ORF">GOBAR_AA37300</name>
</gene>
<feature type="region of interest" description="Disordered" evidence="1">
    <location>
        <begin position="45"/>
        <end position="76"/>
    </location>
</feature>
<accession>A0A2P5VX32</accession>
<proteinExistence type="predicted"/>
<sequence>MKLVDDEDMETMTAFYCGNGSEKNAPIHLFAELAGMEQNEDFTAYEVDSDSDPDVDDVPDDIDDEDVNDDGNINASSVGNQMRRIVIHNNPGPHISLIDPDAVHVDEFSEYPEILPTH</sequence>
<dbReference type="OrthoDB" id="10465215at2759"/>
<feature type="compositionally biased region" description="Acidic residues" evidence="1">
    <location>
        <begin position="47"/>
        <end position="69"/>
    </location>
</feature>
<dbReference type="AlphaFoldDB" id="A0A2P5VX32"/>
<protein>
    <submittedName>
        <fullName evidence="2">Uncharacterized protein</fullName>
    </submittedName>
</protein>
<evidence type="ECO:0000313" key="3">
    <source>
        <dbReference type="Proteomes" id="UP000239757"/>
    </source>
</evidence>
<name>A0A2P5VX32_GOSBA</name>
<dbReference type="EMBL" id="KZ670362">
    <property type="protein sequence ID" value="PPR83412.1"/>
    <property type="molecule type" value="Genomic_DNA"/>
</dbReference>
<dbReference type="Proteomes" id="UP000239757">
    <property type="component" value="Unassembled WGS sequence"/>
</dbReference>